<dbReference type="InterPro" id="IPR044855">
    <property type="entry name" value="CoA-Trfase_III_dom3_sf"/>
</dbReference>
<gene>
    <name evidence="2" type="ORF">SAMN04488123_11937</name>
</gene>
<dbReference type="InterPro" id="IPR003673">
    <property type="entry name" value="CoA-Trfase_fam_III"/>
</dbReference>
<dbReference type="Gene3D" id="3.40.50.10540">
    <property type="entry name" value="Crotonobetainyl-coa:carnitine coa-transferase, domain 1"/>
    <property type="match status" value="1"/>
</dbReference>
<organism evidence="2 3">
    <name type="scientific">Natribacillus halophilus</name>
    <dbReference type="NCBI Taxonomy" id="549003"/>
    <lineage>
        <taxon>Bacteria</taxon>
        <taxon>Bacillati</taxon>
        <taxon>Bacillota</taxon>
        <taxon>Bacilli</taxon>
        <taxon>Bacillales</taxon>
        <taxon>Bacillaceae</taxon>
        <taxon>Natribacillus</taxon>
    </lineage>
</organism>
<protein>
    <submittedName>
        <fullName evidence="2">Crotonobetainyl-CoA:carnitine CoA-transferase CaiB</fullName>
    </submittedName>
</protein>
<evidence type="ECO:0000313" key="3">
    <source>
        <dbReference type="Proteomes" id="UP000198853"/>
    </source>
</evidence>
<accession>A0A1G8RNP2</accession>
<dbReference type="SUPFAM" id="SSF89796">
    <property type="entry name" value="CoA-transferase family III (CaiB/BaiF)"/>
    <property type="match status" value="1"/>
</dbReference>
<dbReference type="PANTHER" id="PTHR48207:SF3">
    <property type="entry name" value="SUCCINATE--HYDROXYMETHYLGLUTARATE COA-TRANSFERASE"/>
    <property type="match status" value="1"/>
</dbReference>
<dbReference type="InterPro" id="IPR023606">
    <property type="entry name" value="CoA-Trfase_III_dom_1_sf"/>
</dbReference>
<dbReference type="PANTHER" id="PTHR48207">
    <property type="entry name" value="SUCCINATE--HYDROXYMETHYLGLUTARATE COA-TRANSFERASE"/>
    <property type="match status" value="1"/>
</dbReference>
<keyword evidence="1 2" id="KW-0808">Transferase</keyword>
<proteinExistence type="predicted"/>
<dbReference type="RefSeq" id="WP_090399598.1">
    <property type="nucleotide sequence ID" value="NZ_FNEN01000019.1"/>
</dbReference>
<evidence type="ECO:0000256" key="1">
    <source>
        <dbReference type="ARBA" id="ARBA00022679"/>
    </source>
</evidence>
<evidence type="ECO:0000313" key="2">
    <source>
        <dbReference type="EMBL" id="SDJ18684.1"/>
    </source>
</evidence>
<dbReference type="Proteomes" id="UP000198853">
    <property type="component" value="Unassembled WGS sequence"/>
</dbReference>
<dbReference type="AlphaFoldDB" id="A0A1G8RNP2"/>
<dbReference type="OrthoDB" id="9797653at2"/>
<dbReference type="EMBL" id="FNEN01000019">
    <property type="protein sequence ID" value="SDJ18684.1"/>
    <property type="molecule type" value="Genomic_DNA"/>
</dbReference>
<dbReference type="Gene3D" id="3.30.1540.10">
    <property type="entry name" value="formyl-coa transferase, domain 3"/>
    <property type="match status" value="1"/>
</dbReference>
<reference evidence="2 3" key="1">
    <citation type="submission" date="2016-10" db="EMBL/GenBank/DDBJ databases">
        <authorList>
            <person name="de Groot N.N."/>
        </authorList>
    </citation>
    <scope>NUCLEOTIDE SEQUENCE [LARGE SCALE GENOMIC DNA]</scope>
    <source>
        <strain evidence="2 3">DSM 21771</strain>
    </source>
</reference>
<dbReference type="Pfam" id="PF02515">
    <property type="entry name" value="CoA_transf_3"/>
    <property type="match status" value="1"/>
</dbReference>
<sequence>MENALKGIKVLDLSRVLAGPLGTMLLADMGADVLRVEQPGGSDDIRHWYPFVEGESTYYMAANRNKRSMTLNLKTDQGRSLFEELVKTADVVVENFKTGTLDRLGLGYERLQTIKPDIILCSITGYGQTGPMHKHPGYDPVIQAVSGLMDVTGEKDGEATRVGIPVSDIMSSHYVAISILGALRVRDQEQKGQHIDLSLLDVQVSSMANVASSYLLKDHVTKRIGNAHGNITPYETFKCADDPIMIAAGNDRMFAQVAHVLGHPEWAEDERFKTNHDRIENRDELRSLLESVFVQKTAAEWEEQLTDHGVPCGAVNDIQQVFDHPQVQHREMVKTGQHEKLGEVAFVRNPIRTNGETLPIDSAPPILGANTEEILTETFGFGEERLQALKKEGII</sequence>
<dbReference type="GO" id="GO:0008410">
    <property type="term" value="F:CoA-transferase activity"/>
    <property type="evidence" value="ECO:0007669"/>
    <property type="project" value="TreeGrafter"/>
</dbReference>
<dbReference type="InterPro" id="IPR050483">
    <property type="entry name" value="CoA-transferase_III_domain"/>
</dbReference>
<keyword evidence="3" id="KW-1185">Reference proteome</keyword>
<name>A0A1G8RNP2_9BACI</name>